<dbReference type="SMART" id="SM00236">
    <property type="entry name" value="fCBD"/>
    <property type="match status" value="1"/>
</dbReference>
<evidence type="ECO:0000259" key="2">
    <source>
        <dbReference type="PROSITE" id="PS51164"/>
    </source>
</evidence>
<dbReference type="KEGG" id="ehx:EMIHUDRAFT_237928"/>
<proteinExistence type="predicted"/>
<dbReference type="Proteomes" id="UP000013827">
    <property type="component" value="Unassembled WGS sequence"/>
</dbReference>
<dbReference type="AlphaFoldDB" id="A0A0D3JP53"/>
<dbReference type="RefSeq" id="XP_005777717.1">
    <property type="nucleotide sequence ID" value="XM_005777660.1"/>
</dbReference>
<dbReference type="EnsemblProtists" id="EOD25288">
    <property type="protein sequence ID" value="EOD25288"/>
    <property type="gene ID" value="EMIHUDRAFT_237928"/>
</dbReference>
<dbReference type="GO" id="GO:0005576">
    <property type="term" value="C:extracellular region"/>
    <property type="evidence" value="ECO:0007669"/>
    <property type="project" value="InterPro"/>
</dbReference>
<evidence type="ECO:0000313" key="3">
    <source>
        <dbReference type="EnsemblProtists" id="EOD25288"/>
    </source>
</evidence>
<evidence type="ECO:0000313" key="4">
    <source>
        <dbReference type="Proteomes" id="UP000013827"/>
    </source>
</evidence>
<protein>
    <recommendedName>
        <fullName evidence="2">CBM1 domain-containing protein</fullName>
    </recommendedName>
</protein>
<feature type="domain" description="CBM1" evidence="2">
    <location>
        <begin position="106"/>
        <end position="143"/>
    </location>
</feature>
<dbReference type="GeneID" id="17270833"/>
<dbReference type="PROSITE" id="PS51164">
    <property type="entry name" value="CBM1_2"/>
    <property type="match status" value="1"/>
</dbReference>
<name>A0A0D3JP53_EMIH1</name>
<reference evidence="3" key="2">
    <citation type="submission" date="2024-10" db="UniProtKB">
        <authorList>
            <consortium name="EnsemblProtists"/>
        </authorList>
    </citation>
    <scope>IDENTIFICATION</scope>
</reference>
<organism evidence="3 4">
    <name type="scientific">Emiliania huxleyi (strain CCMP1516)</name>
    <dbReference type="NCBI Taxonomy" id="280463"/>
    <lineage>
        <taxon>Eukaryota</taxon>
        <taxon>Haptista</taxon>
        <taxon>Haptophyta</taxon>
        <taxon>Prymnesiophyceae</taxon>
        <taxon>Isochrysidales</taxon>
        <taxon>Noelaerhabdaceae</taxon>
        <taxon>Emiliania</taxon>
    </lineage>
</organism>
<dbReference type="GO" id="GO:0005975">
    <property type="term" value="P:carbohydrate metabolic process"/>
    <property type="evidence" value="ECO:0007669"/>
    <property type="project" value="InterPro"/>
</dbReference>
<accession>A0A0D3JP53</accession>
<keyword evidence="4" id="KW-1185">Reference proteome</keyword>
<dbReference type="InterPro" id="IPR000254">
    <property type="entry name" value="CBD"/>
</dbReference>
<keyword evidence="1" id="KW-0732">Signal</keyword>
<dbReference type="HOGENOM" id="CLU_327742_0_0_1"/>
<dbReference type="GO" id="GO:0030248">
    <property type="term" value="F:cellulose binding"/>
    <property type="evidence" value="ECO:0007669"/>
    <property type="project" value="InterPro"/>
</dbReference>
<evidence type="ECO:0000256" key="1">
    <source>
        <dbReference type="ARBA" id="ARBA00022729"/>
    </source>
</evidence>
<reference evidence="4" key="1">
    <citation type="journal article" date="2013" name="Nature">
        <title>Pan genome of the phytoplankton Emiliania underpins its global distribution.</title>
        <authorList>
            <person name="Read B.A."/>
            <person name="Kegel J."/>
            <person name="Klute M.J."/>
            <person name="Kuo A."/>
            <person name="Lefebvre S.C."/>
            <person name="Maumus F."/>
            <person name="Mayer C."/>
            <person name="Miller J."/>
            <person name="Monier A."/>
            <person name="Salamov A."/>
            <person name="Young J."/>
            <person name="Aguilar M."/>
            <person name="Claverie J.M."/>
            <person name="Frickenhaus S."/>
            <person name="Gonzalez K."/>
            <person name="Herman E.K."/>
            <person name="Lin Y.C."/>
            <person name="Napier J."/>
            <person name="Ogata H."/>
            <person name="Sarno A.F."/>
            <person name="Shmutz J."/>
            <person name="Schroeder D."/>
            <person name="de Vargas C."/>
            <person name="Verret F."/>
            <person name="von Dassow P."/>
            <person name="Valentin K."/>
            <person name="Van de Peer Y."/>
            <person name="Wheeler G."/>
            <person name="Dacks J.B."/>
            <person name="Delwiche C.F."/>
            <person name="Dyhrman S.T."/>
            <person name="Glockner G."/>
            <person name="John U."/>
            <person name="Richards T."/>
            <person name="Worden A.Z."/>
            <person name="Zhang X."/>
            <person name="Grigoriev I.V."/>
            <person name="Allen A.E."/>
            <person name="Bidle K."/>
            <person name="Borodovsky M."/>
            <person name="Bowler C."/>
            <person name="Brownlee C."/>
            <person name="Cock J.M."/>
            <person name="Elias M."/>
            <person name="Gladyshev V.N."/>
            <person name="Groth M."/>
            <person name="Guda C."/>
            <person name="Hadaegh A."/>
            <person name="Iglesias-Rodriguez M.D."/>
            <person name="Jenkins J."/>
            <person name="Jones B.M."/>
            <person name="Lawson T."/>
            <person name="Leese F."/>
            <person name="Lindquist E."/>
            <person name="Lobanov A."/>
            <person name="Lomsadze A."/>
            <person name="Malik S.B."/>
            <person name="Marsh M.E."/>
            <person name="Mackinder L."/>
            <person name="Mock T."/>
            <person name="Mueller-Roeber B."/>
            <person name="Pagarete A."/>
            <person name="Parker M."/>
            <person name="Probert I."/>
            <person name="Quesneville H."/>
            <person name="Raines C."/>
            <person name="Rensing S.A."/>
            <person name="Riano-Pachon D.M."/>
            <person name="Richier S."/>
            <person name="Rokitta S."/>
            <person name="Shiraiwa Y."/>
            <person name="Soanes D.M."/>
            <person name="van der Giezen M."/>
            <person name="Wahlund T.M."/>
            <person name="Williams B."/>
            <person name="Wilson W."/>
            <person name="Wolfe G."/>
            <person name="Wurch L.L."/>
        </authorList>
    </citation>
    <scope>NUCLEOTIDE SEQUENCE</scope>
</reference>
<sequence>MSPGWCNMASHCYATCKPWMTRCSAPEPTVPPCSSNAVETWGKCSYSGQCCSSADECFIKTVFKPYAKNSYYAQCRPSCPANNDPIWACASGRVAPSREEFEKDYPGLTWHAQCGGVGFSTDPLACQEGLGCYQRNEYYWQCLEAPAGACQSFDEASERATLSDIIKVPESNIRVALRGCSTSGRRQMQSSDSDTTPEAVISAAQNSDHIALNEPGGSCTDHCASLGTTCADETPNNPPLPADEWPKTVWPTTEAQMEAISDAWGLGCTAYVDRVLILDGNSDTEACVHDAEATTHGGTAIAAQCCDGSTCKRRTSGSNDDCIAGLWSSSFQYTTFQEASARCAALGYTLCDKNCQGTGCSYDSIWACVHDAEATTHGGTAIAAQCCDGSTCKRRTSGSNDDCIAGLWSSSFQYTTFQEASARCAALGYTLCDKNCQGTGCSYDSIWGGSCTDHCASLGTTCADETPNNPPLPADEWPKTVWPTTEAQMEAISDAWGLGCTTYVDRVLILDGNSDTEACVHDAEATTHGGTAIAAQCCDGSTCKRRTSGSNDDCIAGLWSSSFQYTTFQEASARCAALGYTLCDKNCQGTGCSYDSIWACVHDAEATTHGGTAIAAQCCDGSTCKRRTSGSNDDCIAGLWSSSFQYTTFQEASARCAALGYTLCDKNCQGTGCSYDSIWGGSCTDHCASLGTTCADETPNNPPLPADEWPKTVWPTTEAQMEAISDAWGLGCTTYVDRPDLYVRVDPPEGSTCEWCGKQDSGFGSSLGLDGSGGRAGQVWTSPGGITYTSNPWLSCGLTSGFIYGPEGFPVAATLTYAIEKCSQLSISSGRECIGLRYTMDLNSVRQQYLGCYGLYTDSQSMRGADDDPEYFIIPGSR</sequence>
<dbReference type="PaxDb" id="2903-EOD25288"/>